<dbReference type="Gene3D" id="3.30.110.150">
    <property type="entry name" value="SepF-like protein"/>
    <property type="match status" value="1"/>
</dbReference>
<comment type="subcellular location">
    <subcellularLocation>
        <location evidence="5">Cytoplasm</location>
    </subcellularLocation>
    <text evidence="5">Localizes to the division site, in a FtsZ-dependent manner.</text>
</comment>
<dbReference type="InterPro" id="IPR023052">
    <property type="entry name" value="Cell_div_SepF"/>
</dbReference>
<proteinExistence type="inferred from homology"/>
<dbReference type="GO" id="GO:0005737">
    <property type="term" value="C:cytoplasm"/>
    <property type="evidence" value="ECO:0007669"/>
    <property type="project" value="UniProtKB-SubCell"/>
</dbReference>
<evidence type="ECO:0000256" key="6">
    <source>
        <dbReference type="SAM" id="MobiDB-lite"/>
    </source>
</evidence>
<keyword evidence="8" id="KW-1185">Reference proteome</keyword>
<evidence type="ECO:0000256" key="4">
    <source>
        <dbReference type="ARBA" id="ARBA00044936"/>
    </source>
</evidence>
<feature type="compositionally biased region" description="Basic and acidic residues" evidence="6">
    <location>
        <begin position="31"/>
        <end position="57"/>
    </location>
</feature>
<keyword evidence="3 5" id="KW-0131">Cell cycle</keyword>
<dbReference type="InterPro" id="IPR007561">
    <property type="entry name" value="Cell_div_SepF/SepF-rel"/>
</dbReference>
<keyword evidence="1 5" id="KW-0132">Cell division</keyword>
<keyword evidence="5" id="KW-0963">Cytoplasm</keyword>
<dbReference type="STRING" id="1527.SAMN04489757_10381"/>
<comment type="similarity">
    <text evidence="5">Belongs to the SepF family.</text>
</comment>
<dbReference type="Pfam" id="PF04472">
    <property type="entry name" value="SepF"/>
    <property type="match status" value="1"/>
</dbReference>
<dbReference type="HAMAP" id="MF_01197">
    <property type="entry name" value="SepF"/>
    <property type="match status" value="1"/>
</dbReference>
<name>A0A1I5CIE5_9FIRM</name>
<dbReference type="Proteomes" id="UP000198806">
    <property type="component" value="Unassembled WGS sequence"/>
</dbReference>
<evidence type="ECO:0000256" key="1">
    <source>
        <dbReference type="ARBA" id="ARBA00022618"/>
    </source>
</evidence>
<evidence type="ECO:0000256" key="5">
    <source>
        <dbReference type="HAMAP-Rule" id="MF_01197"/>
    </source>
</evidence>
<dbReference type="AlphaFoldDB" id="A0A1I5CIE5"/>
<dbReference type="GO" id="GO:0043093">
    <property type="term" value="P:FtsZ-dependent cytokinesis"/>
    <property type="evidence" value="ECO:0007669"/>
    <property type="project" value="UniProtKB-UniRule"/>
</dbReference>
<protein>
    <recommendedName>
        <fullName evidence="5">Cell division protein SepF</fullName>
    </recommendedName>
</protein>
<evidence type="ECO:0000256" key="2">
    <source>
        <dbReference type="ARBA" id="ARBA00023210"/>
    </source>
</evidence>
<dbReference type="InterPro" id="IPR038594">
    <property type="entry name" value="SepF-like_sf"/>
</dbReference>
<keyword evidence="2 5" id="KW-0717">Septation</keyword>
<comment type="function">
    <text evidence="4 5">Cell division protein that is part of the divisome complex and is recruited early to the Z-ring. Probably stimulates Z-ring formation, perhaps through the cross-linking of FtsZ protofilaments. Its function overlaps with FtsA.</text>
</comment>
<evidence type="ECO:0000256" key="3">
    <source>
        <dbReference type="ARBA" id="ARBA00023306"/>
    </source>
</evidence>
<dbReference type="EMBL" id="FOWD01000003">
    <property type="protein sequence ID" value="SFN86693.1"/>
    <property type="molecule type" value="Genomic_DNA"/>
</dbReference>
<comment type="subunit">
    <text evidence="5">Homodimer. Interacts with FtsZ.</text>
</comment>
<evidence type="ECO:0000313" key="7">
    <source>
        <dbReference type="EMBL" id="SFN86693.1"/>
    </source>
</evidence>
<dbReference type="PANTHER" id="PTHR35798:SF1">
    <property type="entry name" value="CELL DIVISION PROTEIN SEPF"/>
    <property type="match status" value="1"/>
</dbReference>
<sequence>MANIFKNILDSLKLTEDDDFDDYDDELEEKEAKRAERMERKVEKQKLKQQSMEREETLSDFSASFQEPRKERVTRMERTTNNKVVPIRTTPKGFEVCIMKPTTFEDSQDICDMLLSNRAAVINLEGIDVDLAQRIMDFVSGSVYALNGKLHQISSYIFIISPDSVDISGDYLDLVQSDGFEVPTLNREF</sequence>
<reference evidence="7 8" key="1">
    <citation type="submission" date="2016-10" db="EMBL/GenBank/DDBJ databases">
        <authorList>
            <person name="de Groot N.N."/>
        </authorList>
    </citation>
    <scope>NUCLEOTIDE SEQUENCE [LARGE SCALE GENOMIC DNA]</scope>
    <source>
        <strain evidence="7 8">DSM 1283</strain>
    </source>
</reference>
<dbReference type="RefSeq" id="WP_170847866.1">
    <property type="nucleotide sequence ID" value="NZ_BAABFM010000006.1"/>
</dbReference>
<evidence type="ECO:0000313" key="8">
    <source>
        <dbReference type="Proteomes" id="UP000198806"/>
    </source>
</evidence>
<dbReference type="GO" id="GO:0000917">
    <property type="term" value="P:division septum assembly"/>
    <property type="evidence" value="ECO:0007669"/>
    <property type="project" value="UniProtKB-KW"/>
</dbReference>
<dbReference type="PANTHER" id="PTHR35798">
    <property type="entry name" value="CELL DIVISION PROTEIN SEPF"/>
    <property type="match status" value="1"/>
</dbReference>
<gene>
    <name evidence="5" type="primary">sepF</name>
    <name evidence="7" type="ORF">SAMN04489757_10381</name>
</gene>
<organism evidence="7 8">
    <name type="scientific">Anaerocolumna aminovalerica</name>
    <dbReference type="NCBI Taxonomy" id="1527"/>
    <lineage>
        <taxon>Bacteria</taxon>
        <taxon>Bacillati</taxon>
        <taxon>Bacillota</taxon>
        <taxon>Clostridia</taxon>
        <taxon>Lachnospirales</taxon>
        <taxon>Lachnospiraceae</taxon>
        <taxon>Anaerocolumna</taxon>
    </lineage>
</organism>
<accession>A0A1I5CIE5</accession>
<feature type="region of interest" description="Disordered" evidence="6">
    <location>
        <begin position="31"/>
        <end position="64"/>
    </location>
</feature>